<evidence type="ECO:0000259" key="10">
    <source>
        <dbReference type="Pfam" id="PF08501"/>
    </source>
</evidence>
<evidence type="ECO:0000313" key="12">
    <source>
        <dbReference type="EMBL" id="MEM0515748.1"/>
    </source>
</evidence>
<feature type="binding site" evidence="8">
    <location>
        <begin position="14"/>
        <end position="16"/>
    </location>
    <ligand>
        <name>shikimate</name>
        <dbReference type="ChEBI" id="CHEBI:36208"/>
    </ligand>
</feature>
<dbReference type="GO" id="GO:0004764">
    <property type="term" value="F:shikimate 3-dehydrogenase (NADP+) activity"/>
    <property type="evidence" value="ECO:0007669"/>
    <property type="project" value="UniProtKB-EC"/>
</dbReference>
<evidence type="ECO:0000256" key="3">
    <source>
        <dbReference type="ARBA" id="ARBA00022605"/>
    </source>
</evidence>
<evidence type="ECO:0000256" key="1">
    <source>
        <dbReference type="ARBA" id="ARBA00004871"/>
    </source>
</evidence>
<dbReference type="Pfam" id="PF08501">
    <property type="entry name" value="Shikimate_dh_N"/>
    <property type="match status" value="1"/>
</dbReference>
<feature type="binding site" evidence="8">
    <location>
        <position position="246"/>
    </location>
    <ligand>
        <name>shikimate</name>
        <dbReference type="ChEBI" id="CHEBI:36208"/>
    </ligand>
</feature>
<evidence type="ECO:0000259" key="11">
    <source>
        <dbReference type="Pfam" id="PF18317"/>
    </source>
</evidence>
<evidence type="ECO:0000256" key="6">
    <source>
        <dbReference type="ARBA" id="ARBA00023141"/>
    </source>
</evidence>
<protein>
    <recommendedName>
        <fullName evidence="2 8">Shikimate dehydrogenase (NADP(+))</fullName>
        <shortName evidence="8">SDH</shortName>
        <ecNumber evidence="2 8">1.1.1.25</ecNumber>
    </recommendedName>
</protein>
<feature type="binding site" evidence="8">
    <location>
        <begin position="126"/>
        <end position="130"/>
    </location>
    <ligand>
        <name>NADP(+)</name>
        <dbReference type="ChEBI" id="CHEBI:58349"/>
    </ligand>
</feature>
<feature type="binding site" evidence="8">
    <location>
        <position position="216"/>
    </location>
    <ligand>
        <name>shikimate</name>
        <dbReference type="ChEBI" id="CHEBI:36208"/>
    </ligand>
</feature>
<reference evidence="12 13" key="1">
    <citation type="submission" date="2024-03" db="EMBL/GenBank/DDBJ databases">
        <title>Pseudoalteromonas qingdaonensis sp. nov., isolated from the intestines of marine benthic organisms.</title>
        <authorList>
            <person name="Lin X."/>
            <person name="Fang S."/>
            <person name="Hu X."/>
        </authorList>
    </citation>
    <scope>NUCLEOTIDE SEQUENCE [LARGE SCALE GENOMIC DNA]</scope>
    <source>
        <strain evidence="12 13">YIC-827</strain>
    </source>
</reference>
<dbReference type="PANTHER" id="PTHR21089:SF1">
    <property type="entry name" value="BIFUNCTIONAL 3-DEHYDROQUINATE DEHYDRATASE_SHIKIMATE DEHYDROGENASE, CHLOROPLASTIC"/>
    <property type="match status" value="1"/>
</dbReference>
<feature type="binding site" evidence="8">
    <location>
        <position position="102"/>
    </location>
    <ligand>
        <name>shikimate</name>
        <dbReference type="ChEBI" id="CHEBI:36208"/>
    </ligand>
</feature>
<dbReference type="EC" id="1.1.1.25" evidence="2 8"/>
<feature type="domain" description="SDH C-terminal" evidence="11">
    <location>
        <begin position="239"/>
        <end position="268"/>
    </location>
</feature>
<feature type="active site" description="Proton acceptor" evidence="8">
    <location>
        <position position="65"/>
    </location>
</feature>
<feature type="binding site" evidence="8">
    <location>
        <position position="86"/>
    </location>
    <ligand>
        <name>shikimate</name>
        <dbReference type="ChEBI" id="CHEBI:36208"/>
    </ligand>
</feature>
<organism evidence="12 13">
    <name type="scientific">Pseudoalteromonas qingdaonensis</name>
    <dbReference type="NCBI Taxonomy" id="3131913"/>
    <lineage>
        <taxon>Bacteria</taxon>
        <taxon>Pseudomonadati</taxon>
        <taxon>Pseudomonadota</taxon>
        <taxon>Gammaproteobacteria</taxon>
        <taxon>Alteromonadales</taxon>
        <taxon>Pseudoalteromonadaceae</taxon>
        <taxon>Pseudoalteromonas</taxon>
    </lineage>
</organism>
<dbReference type="InterPro" id="IPR036291">
    <property type="entry name" value="NAD(P)-bd_dom_sf"/>
</dbReference>
<dbReference type="RefSeq" id="WP_342678647.1">
    <property type="nucleotide sequence ID" value="NZ_JBCGCU010000009.1"/>
</dbReference>
<dbReference type="EMBL" id="JBCGCU010000009">
    <property type="protein sequence ID" value="MEM0515748.1"/>
    <property type="molecule type" value="Genomic_DNA"/>
</dbReference>
<keyword evidence="4 8" id="KW-0521">NADP</keyword>
<dbReference type="Pfam" id="PF18317">
    <property type="entry name" value="SDH_C"/>
    <property type="match status" value="1"/>
</dbReference>
<comment type="subunit">
    <text evidence="8">Homodimer.</text>
</comment>
<dbReference type="NCBIfam" id="NF001310">
    <property type="entry name" value="PRK00258.1-2"/>
    <property type="match status" value="1"/>
</dbReference>
<dbReference type="InterPro" id="IPR046346">
    <property type="entry name" value="Aminoacid_DH-like_N_sf"/>
</dbReference>
<dbReference type="Gene3D" id="3.40.50.720">
    <property type="entry name" value="NAD(P)-binding Rossmann-like Domain"/>
    <property type="match status" value="1"/>
</dbReference>
<dbReference type="Gene3D" id="3.40.50.10860">
    <property type="entry name" value="Leucine Dehydrogenase, chain A, domain 1"/>
    <property type="match status" value="1"/>
</dbReference>
<comment type="pathway">
    <text evidence="1 8">Metabolic intermediate biosynthesis; chorismate biosynthesis; chorismate from D-erythrose 4-phosphate and phosphoenolpyruvate: step 4/7.</text>
</comment>
<dbReference type="InterPro" id="IPR011342">
    <property type="entry name" value="Shikimate_DH"/>
</dbReference>
<dbReference type="Pfam" id="PF01488">
    <property type="entry name" value="Shikimate_DH"/>
    <property type="match status" value="1"/>
</dbReference>
<evidence type="ECO:0000256" key="7">
    <source>
        <dbReference type="ARBA" id="ARBA00049442"/>
    </source>
</evidence>
<feature type="domain" description="Shikimate dehydrogenase substrate binding N-terminal" evidence="10">
    <location>
        <begin position="6"/>
        <end position="88"/>
    </location>
</feature>
<evidence type="ECO:0000313" key="13">
    <source>
        <dbReference type="Proteomes" id="UP001447008"/>
    </source>
</evidence>
<evidence type="ECO:0000256" key="2">
    <source>
        <dbReference type="ARBA" id="ARBA00012962"/>
    </source>
</evidence>
<feature type="binding site" evidence="8">
    <location>
        <position position="214"/>
    </location>
    <ligand>
        <name>NADP(+)</name>
        <dbReference type="ChEBI" id="CHEBI:58349"/>
    </ligand>
</feature>
<sequence>MDKYAVFGNPIAHSKSPHIHHAFAAQLGEQIEYQRILAPLDGFVDCVSEFFSQGGCGANVTLPFKEQAFALVDTLSERARLAGAVNTLILEEGGGLKGDNTDGIGLVSDLQRLSGSLAGKHVLLIGAGGAAKGAALPLLEAGIEQLHVVNRTEAKARLLVERISQYQNVSYGGLTGQNTQNWDIVINSTSSSVTKDLPGIDASYLEGTQLAYDMFYAEQATSFMSWACEVNPNITTADGLGMLVAQAAHAYKLWRGQMPECAPIIAALKEGRL</sequence>
<feature type="binding site" evidence="8">
    <location>
        <position position="77"/>
    </location>
    <ligand>
        <name>NADP(+)</name>
        <dbReference type="ChEBI" id="CHEBI:58349"/>
    </ligand>
</feature>
<dbReference type="HAMAP" id="MF_00222">
    <property type="entry name" value="Shikimate_DH_AroE"/>
    <property type="match status" value="1"/>
</dbReference>
<feature type="binding site" evidence="8">
    <location>
        <position position="239"/>
    </location>
    <ligand>
        <name>NADP(+)</name>
        <dbReference type="ChEBI" id="CHEBI:58349"/>
    </ligand>
</feature>
<keyword evidence="13" id="KW-1185">Reference proteome</keyword>
<keyword evidence="3 8" id="KW-0028">Amino-acid biosynthesis</keyword>
<comment type="catalytic activity">
    <reaction evidence="7 8">
        <text>shikimate + NADP(+) = 3-dehydroshikimate + NADPH + H(+)</text>
        <dbReference type="Rhea" id="RHEA:17737"/>
        <dbReference type="ChEBI" id="CHEBI:15378"/>
        <dbReference type="ChEBI" id="CHEBI:16630"/>
        <dbReference type="ChEBI" id="CHEBI:36208"/>
        <dbReference type="ChEBI" id="CHEBI:57783"/>
        <dbReference type="ChEBI" id="CHEBI:58349"/>
        <dbReference type="EC" id="1.1.1.25"/>
    </reaction>
</comment>
<feature type="binding site" evidence="8">
    <location>
        <begin position="150"/>
        <end position="155"/>
    </location>
    <ligand>
        <name>NADP(+)</name>
        <dbReference type="ChEBI" id="CHEBI:58349"/>
    </ligand>
</feature>
<dbReference type="Proteomes" id="UP001447008">
    <property type="component" value="Unassembled WGS sequence"/>
</dbReference>
<evidence type="ECO:0000256" key="5">
    <source>
        <dbReference type="ARBA" id="ARBA00023002"/>
    </source>
</evidence>
<dbReference type="InterPro" id="IPR013708">
    <property type="entry name" value="Shikimate_DH-bd_N"/>
</dbReference>
<comment type="similarity">
    <text evidence="8">Belongs to the shikimate dehydrogenase family.</text>
</comment>
<evidence type="ECO:0000256" key="8">
    <source>
        <dbReference type="HAMAP-Rule" id="MF_00222"/>
    </source>
</evidence>
<dbReference type="PANTHER" id="PTHR21089">
    <property type="entry name" value="SHIKIMATE DEHYDROGENASE"/>
    <property type="match status" value="1"/>
</dbReference>
<comment type="caution">
    <text evidence="12">The sequence shown here is derived from an EMBL/GenBank/DDBJ whole genome shotgun (WGS) entry which is preliminary data.</text>
</comment>
<dbReference type="InterPro" id="IPR022893">
    <property type="entry name" value="Shikimate_DH_fam"/>
</dbReference>
<feature type="domain" description="Quinate/shikimate 5-dehydrogenase/glutamyl-tRNA reductase" evidence="9">
    <location>
        <begin position="112"/>
        <end position="192"/>
    </location>
</feature>
<dbReference type="InterPro" id="IPR041121">
    <property type="entry name" value="SDH_C"/>
</dbReference>
<name>A0ABU9N234_9GAMM</name>
<keyword evidence="5 8" id="KW-0560">Oxidoreductase</keyword>
<evidence type="ECO:0000256" key="4">
    <source>
        <dbReference type="ARBA" id="ARBA00022857"/>
    </source>
</evidence>
<comment type="function">
    <text evidence="8">Involved in the biosynthesis of the chorismate, which leads to the biosynthesis of aromatic amino acids. Catalyzes the reversible NADPH linked reduction of 3-dehydroshikimate (DHSA) to yield shikimate (SA).</text>
</comment>
<dbReference type="NCBIfam" id="TIGR00507">
    <property type="entry name" value="aroE"/>
    <property type="match status" value="1"/>
</dbReference>
<keyword evidence="6 8" id="KW-0057">Aromatic amino acid biosynthesis</keyword>
<dbReference type="SUPFAM" id="SSF53223">
    <property type="entry name" value="Aminoacid dehydrogenase-like, N-terminal domain"/>
    <property type="match status" value="1"/>
</dbReference>
<feature type="binding site" evidence="8">
    <location>
        <position position="61"/>
    </location>
    <ligand>
        <name>shikimate</name>
        <dbReference type="ChEBI" id="CHEBI:36208"/>
    </ligand>
</feature>
<proteinExistence type="inferred from homology"/>
<accession>A0ABU9N234</accession>
<dbReference type="InterPro" id="IPR006151">
    <property type="entry name" value="Shikm_DH/Glu-tRNA_Rdtase"/>
</dbReference>
<evidence type="ECO:0000259" key="9">
    <source>
        <dbReference type="Pfam" id="PF01488"/>
    </source>
</evidence>
<gene>
    <name evidence="8 12" type="primary">aroE</name>
    <name evidence="12" type="ORF">WCN91_10050</name>
</gene>
<dbReference type="SUPFAM" id="SSF51735">
    <property type="entry name" value="NAD(P)-binding Rossmann-fold domains"/>
    <property type="match status" value="1"/>
</dbReference>